<reference evidence="4" key="2">
    <citation type="submission" date="2020-09" db="EMBL/GenBank/DDBJ databases">
        <authorList>
            <person name="Sun Q."/>
            <person name="Ohkuma M."/>
        </authorList>
    </citation>
    <scope>NUCLEOTIDE SEQUENCE</scope>
    <source>
        <strain evidence="4">JCM 1480</strain>
    </source>
</reference>
<evidence type="ECO:0000259" key="3">
    <source>
        <dbReference type="Pfam" id="PF01882"/>
    </source>
</evidence>
<feature type="transmembrane region" description="Helical" evidence="2">
    <location>
        <begin position="7"/>
        <end position="23"/>
    </location>
</feature>
<evidence type="ECO:0000256" key="1">
    <source>
        <dbReference type="SAM" id="MobiDB-lite"/>
    </source>
</evidence>
<dbReference type="Proteomes" id="UP000746584">
    <property type="component" value="Unassembled WGS sequence"/>
</dbReference>
<dbReference type="PANTHER" id="PTHR33608">
    <property type="entry name" value="BLL2464 PROTEIN"/>
    <property type="match status" value="1"/>
</dbReference>
<reference evidence="4" key="1">
    <citation type="journal article" date="2014" name="Int. J. Syst. Evol. Microbiol.">
        <title>Complete genome sequence of Corynebacterium casei LMG S-19264T (=DSM 44701T), isolated from a smear-ripened cheese.</title>
        <authorList>
            <consortium name="US DOE Joint Genome Institute (JGI-PGF)"/>
            <person name="Walter F."/>
            <person name="Albersmeier A."/>
            <person name="Kalinowski J."/>
            <person name="Ruckert C."/>
        </authorList>
    </citation>
    <scope>NUCLEOTIDE SEQUENCE</scope>
    <source>
        <strain evidence="4">JCM 1480</strain>
    </source>
</reference>
<proteinExistence type="predicted"/>
<feature type="region of interest" description="Disordered" evidence="1">
    <location>
        <begin position="371"/>
        <end position="422"/>
    </location>
</feature>
<feature type="domain" description="DUF58" evidence="3">
    <location>
        <begin position="192"/>
        <end position="364"/>
    </location>
</feature>
<keyword evidence="2" id="KW-0812">Transmembrane</keyword>
<evidence type="ECO:0000313" key="6">
    <source>
        <dbReference type="Proteomes" id="UP000648535"/>
    </source>
</evidence>
<dbReference type="AlphaFoldDB" id="A0A8H9GAF2"/>
<keyword evidence="7" id="KW-1185">Reference proteome</keyword>
<accession>A0A8H9GAF2</accession>
<keyword evidence="4" id="KW-0449">Lipoprotein</keyword>
<evidence type="ECO:0000256" key="2">
    <source>
        <dbReference type="SAM" id="Phobius"/>
    </source>
</evidence>
<evidence type="ECO:0000313" key="5">
    <source>
        <dbReference type="EMBL" id="MBM7802040.1"/>
    </source>
</evidence>
<gene>
    <name evidence="4" type="ORF">GCM10009769_28740</name>
    <name evidence="5" type="ORF">JOE58_001291</name>
</gene>
<keyword evidence="2" id="KW-0472">Membrane</keyword>
<dbReference type="Pfam" id="PF01882">
    <property type="entry name" value="DUF58"/>
    <property type="match status" value="1"/>
</dbReference>
<feature type="compositionally biased region" description="Low complexity" evidence="1">
    <location>
        <begin position="400"/>
        <end position="411"/>
    </location>
</feature>
<protein>
    <submittedName>
        <fullName evidence="4">Lipoprotein</fullName>
    </submittedName>
    <submittedName>
        <fullName evidence="5">Uncharacterized protein (DUF58 family)</fullName>
    </submittedName>
</protein>
<dbReference type="EMBL" id="JAFBCG010000001">
    <property type="protein sequence ID" value="MBM7802040.1"/>
    <property type="molecule type" value="Genomic_DNA"/>
</dbReference>
<dbReference type="Proteomes" id="UP000648535">
    <property type="component" value="Unassembled WGS sequence"/>
</dbReference>
<comment type="caution">
    <text evidence="4">The sequence shown here is derived from an EMBL/GenBank/DDBJ whole genome shotgun (WGS) entry which is preliminary data.</text>
</comment>
<dbReference type="InterPro" id="IPR002881">
    <property type="entry name" value="DUF58"/>
</dbReference>
<evidence type="ECO:0000313" key="4">
    <source>
        <dbReference type="EMBL" id="GGL08915.1"/>
    </source>
</evidence>
<sequence>MAVSGRFVALLAVGVVPLVLLGTGWGGFAWVAVVLLAATVDVVLAADLRRVRVDRRMPRLARRDTVADGTLVLANDGGRALRAVVRDMWEPSTGHGPTRVRLTVPSGERRTARVRFAPFRRGRRRSAGVALRAFGPLGLAARQRVLPAPAELVVTPPFRSRRHLPSRLARLRELDGETTLQLRGHGTEFDSLRDYVRGDDVRSIDWRATARRQDLVVRTWRPERDRRVVVVVDAGRAGAGRVEDEPRLDTAIESALLLGALAAAAGDRVDLVVLDDRVRGRVAGATRADVVQRFGETLAEVEPGLAATDWAAVPAAVDAVTTSRAFVVLLSSLDSVGASGDLLAVLPRLTARHTVVVTSVTDPAVAAAARGDAAGPDVHQAPASGHPADGGHGGRRRRGPATGRRGSTAGRVPRLPAGGTERDVYRRAAAERTLLDADGVADAARRTGAEVVRGTPAAVPPLVADAYIRAKATGRL</sequence>
<keyword evidence="2" id="KW-1133">Transmembrane helix</keyword>
<reference evidence="5 7" key="3">
    <citation type="submission" date="2021-01" db="EMBL/GenBank/DDBJ databases">
        <title>Sequencing the genomes of 1000 actinobacteria strains.</title>
        <authorList>
            <person name="Klenk H.-P."/>
        </authorList>
    </citation>
    <scope>NUCLEOTIDE SEQUENCE [LARGE SCALE GENOMIC DNA]</scope>
    <source>
        <strain evidence="5 7">DSM 20542</strain>
    </source>
</reference>
<feature type="compositionally biased region" description="Low complexity" evidence="1">
    <location>
        <begin position="371"/>
        <end position="387"/>
    </location>
</feature>
<name>A0A8H9GAF2_9MICO</name>
<dbReference type="RefSeq" id="WP_175328698.1">
    <property type="nucleotide sequence ID" value="NZ_BMOI01000014.1"/>
</dbReference>
<evidence type="ECO:0000313" key="7">
    <source>
        <dbReference type="Proteomes" id="UP000746584"/>
    </source>
</evidence>
<organism evidence="4 6">
    <name type="scientific">Curtobacterium luteum</name>
    <dbReference type="NCBI Taxonomy" id="33881"/>
    <lineage>
        <taxon>Bacteria</taxon>
        <taxon>Bacillati</taxon>
        <taxon>Actinomycetota</taxon>
        <taxon>Actinomycetes</taxon>
        <taxon>Micrococcales</taxon>
        <taxon>Microbacteriaceae</taxon>
        <taxon>Curtobacterium</taxon>
    </lineage>
</organism>
<dbReference type="PANTHER" id="PTHR33608:SF3">
    <property type="entry name" value="SLR2013 PROTEIN"/>
    <property type="match status" value="1"/>
</dbReference>
<dbReference type="EMBL" id="BMOI01000014">
    <property type="protein sequence ID" value="GGL08915.1"/>
    <property type="molecule type" value="Genomic_DNA"/>
</dbReference>